<gene>
    <name evidence="1" type="ORF">OFUS_LOCUS12543</name>
</gene>
<dbReference type="OrthoDB" id="6328115at2759"/>
<dbReference type="AlphaFoldDB" id="A0A8J1U273"/>
<sequence>MFQSRLSLVFLVVIIGHLSVRVESQQACICPDCIELPGGFNCEAIPNTDNCNCATCGCIQGTLIDWCSSRNDINTRLVAFLFYHNTDFAGTSFQVQEFEGVMGMLLNYYPSELGDTLCTQADILALSCEQRQMRFSQTFEVISFLEDEDVPGLKNFIVTLESLQTKTSADFALLDRMRDSLGVLELTRRFLYFYNPKFSEGKECLANGQCPTSAPHCVDCSCHQCRDGNDCREPGKLTCRSNRAGMMVCGDPHIKQTIKGTNQKLCYDILGAAGRSYLLLDDNGIKIVSKFITGENSSNSEGWAEYVSDLSITVDGVHIKFNTKFISVTEPGKPTLMHNWLISTIYTSAGWMAASKKQVNVYIRDGETTVNVIRKGLSREVPFLNFGSSELHELSANAGGILGSIANNAKLVKDGAKDLVHWNRAMIPVKNDSKVCLHVDPFYQAKLNSLLERFIVKEEKLERQKRQ</sequence>
<dbReference type="EMBL" id="CAIIXF020000006">
    <property type="protein sequence ID" value="CAH1786702.1"/>
    <property type="molecule type" value="Genomic_DNA"/>
</dbReference>
<evidence type="ECO:0000313" key="1">
    <source>
        <dbReference type="EMBL" id="CAH1786702.1"/>
    </source>
</evidence>
<organism evidence="1 2">
    <name type="scientific">Owenia fusiformis</name>
    <name type="common">Polychaete worm</name>
    <dbReference type="NCBI Taxonomy" id="6347"/>
    <lineage>
        <taxon>Eukaryota</taxon>
        <taxon>Metazoa</taxon>
        <taxon>Spiralia</taxon>
        <taxon>Lophotrochozoa</taxon>
        <taxon>Annelida</taxon>
        <taxon>Polychaeta</taxon>
        <taxon>Sedentaria</taxon>
        <taxon>Canalipalpata</taxon>
        <taxon>Sabellida</taxon>
        <taxon>Oweniida</taxon>
        <taxon>Oweniidae</taxon>
        <taxon>Owenia</taxon>
    </lineage>
</organism>
<protein>
    <submittedName>
        <fullName evidence="1">Uncharacterized protein</fullName>
    </submittedName>
</protein>
<dbReference type="Proteomes" id="UP000749559">
    <property type="component" value="Unassembled WGS sequence"/>
</dbReference>
<evidence type="ECO:0000313" key="2">
    <source>
        <dbReference type="Proteomes" id="UP000749559"/>
    </source>
</evidence>
<comment type="caution">
    <text evidence="1">The sequence shown here is derived from an EMBL/GenBank/DDBJ whole genome shotgun (WGS) entry which is preliminary data.</text>
</comment>
<name>A0A8J1U273_OWEFU</name>
<reference evidence="1" key="1">
    <citation type="submission" date="2022-03" db="EMBL/GenBank/DDBJ databases">
        <authorList>
            <person name="Martin C."/>
        </authorList>
    </citation>
    <scope>NUCLEOTIDE SEQUENCE</scope>
</reference>
<keyword evidence="2" id="KW-1185">Reference proteome</keyword>
<accession>A0A8J1U273</accession>
<proteinExistence type="predicted"/>